<dbReference type="KEGG" id="tng:GSTEN00031319G001"/>
<dbReference type="InterPro" id="IPR009048">
    <property type="entry name" value="A-macroglobulin_rcpt-bd"/>
</dbReference>
<dbReference type="GO" id="GO:0005615">
    <property type="term" value="C:extracellular space"/>
    <property type="evidence" value="ECO:0007669"/>
    <property type="project" value="InterPro"/>
</dbReference>
<dbReference type="InterPro" id="IPR013783">
    <property type="entry name" value="Ig-like_fold"/>
</dbReference>
<dbReference type="SUPFAM" id="SSF49410">
    <property type="entry name" value="Alpha-macroglobulin receptor domain"/>
    <property type="match status" value="1"/>
</dbReference>
<dbReference type="Gene3D" id="2.60.40.690">
    <property type="entry name" value="Alpha-macroglobulin, receptor-binding domain"/>
    <property type="match status" value="1"/>
</dbReference>
<evidence type="ECO:0000256" key="2">
    <source>
        <dbReference type="ARBA" id="ARBA00022966"/>
    </source>
</evidence>
<dbReference type="PANTHER" id="PTHR11412:SF136">
    <property type="entry name" value="CD109 ANTIGEN"/>
    <property type="match status" value="1"/>
</dbReference>
<name>Q4RP15_TETNG</name>
<dbReference type="InterPro" id="IPR047565">
    <property type="entry name" value="Alpha-macroglob_thiol-ester_cl"/>
</dbReference>
<dbReference type="InterPro" id="IPR041813">
    <property type="entry name" value="A2M_TED"/>
</dbReference>
<accession>Q4RP15</accession>
<dbReference type="PROSITE" id="PS00477">
    <property type="entry name" value="ALPHA_2_MACROGLOBULIN"/>
    <property type="match status" value="1"/>
</dbReference>
<dbReference type="InterPro" id="IPR050473">
    <property type="entry name" value="A2M/Complement_sys"/>
</dbReference>
<comment type="caution">
    <text evidence="6">The sequence shown here is derived from an EMBL/GenBank/DDBJ whole genome shotgun (WGS) entry which is preliminary data.</text>
</comment>
<reference evidence="6" key="1">
    <citation type="journal article" date="2004" name="Nature">
        <title>Genome duplication in the teleost fish Tetraodon nigroviridis reveals the early vertebrate proto-karyotype.</title>
        <authorList>
            <person name="Jaillon O."/>
            <person name="Aury J.-M."/>
            <person name="Brunet F."/>
            <person name="Petit J.-L."/>
            <person name="Stange-Thomann N."/>
            <person name="Mauceli E."/>
            <person name="Bouneau L."/>
            <person name="Fischer C."/>
            <person name="Ozouf-Costaz C."/>
            <person name="Bernot A."/>
            <person name="Nicaud S."/>
            <person name="Jaffe D."/>
            <person name="Fisher S."/>
            <person name="Lutfalla G."/>
            <person name="Dossat C."/>
            <person name="Segurens B."/>
            <person name="Dasilva C."/>
            <person name="Salanoubat M."/>
            <person name="Levy M."/>
            <person name="Boudet N."/>
            <person name="Castellano S."/>
            <person name="Anthouard V."/>
            <person name="Jubin C."/>
            <person name="Castelli V."/>
            <person name="Katinka M."/>
            <person name="Vacherie B."/>
            <person name="Biemont C."/>
            <person name="Skalli Z."/>
            <person name="Cattolico L."/>
            <person name="Poulain J."/>
            <person name="De Berardinis V."/>
            <person name="Cruaud C."/>
            <person name="Duprat S."/>
            <person name="Brottier P."/>
            <person name="Coutanceau J.-P."/>
            <person name="Gouzy J."/>
            <person name="Parra G."/>
            <person name="Lardier G."/>
            <person name="Chapple C."/>
            <person name="McKernan K.J."/>
            <person name="McEwan P."/>
            <person name="Bosak S."/>
            <person name="Kellis M."/>
            <person name="Volff J.-N."/>
            <person name="Guigo R."/>
            <person name="Zody M.C."/>
            <person name="Mesirov J."/>
            <person name="Lindblad-Toh K."/>
            <person name="Birren B."/>
            <person name="Nusbaum C."/>
            <person name="Kahn D."/>
            <person name="Robinson-Rechavi M."/>
            <person name="Laudet V."/>
            <person name="Schachter V."/>
            <person name="Quetier F."/>
            <person name="Saurin W."/>
            <person name="Scarpelli C."/>
            <person name="Wincker P."/>
            <person name="Lander E.S."/>
            <person name="Weissenbach J."/>
            <person name="Roest Crollius H."/>
        </authorList>
    </citation>
    <scope>NUCLEOTIDE SEQUENCE [LARGE SCALE GENOMIC DNA]</scope>
</reference>
<dbReference type="InterPro" id="IPR001599">
    <property type="entry name" value="Macroglobln_a2"/>
</dbReference>
<dbReference type="CDD" id="cd02897">
    <property type="entry name" value="A2M_2"/>
    <property type="match status" value="1"/>
</dbReference>
<dbReference type="Pfam" id="PF07678">
    <property type="entry name" value="TED_complement"/>
    <property type="match status" value="1"/>
</dbReference>
<organism evidence="6">
    <name type="scientific">Tetraodon nigroviridis</name>
    <name type="common">Spotted green pufferfish</name>
    <name type="synonym">Chelonodon nigroviridis</name>
    <dbReference type="NCBI Taxonomy" id="99883"/>
    <lineage>
        <taxon>Eukaryota</taxon>
        <taxon>Metazoa</taxon>
        <taxon>Chordata</taxon>
        <taxon>Craniata</taxon>
        <taxon>Vertebrata</taxon>
        <taxon>Euteleostomi</taxon>
        <taxon>Actinopterygii</taxon>
        <taxon>Neopterygii</taxon>
        <taxon>Teleostei</taxon>
        <taxon>Neoteleostei</taxon>
        <taxon>Acanthomorphata</taxon>
        <taxon>Eupercaria</taxon>
        <taxon>Tetraodontiformes</taxon>
        <taxon>Tetradontoidea</taxon>
        <taxon>Tetraodontidae</taxon>
        <taxon>Tetraodon</taxon>
    </lineage>
</organism>
<dbReference type="SMART" id="SM01361">
    <property type="entry name" value="A2M_recep"/>
    <property type="match status" value="1"/>
</dbReference>
<feature type="non-terminal residue" evidence="6">
    <location>
        <position position="1"/>
    </location>
</feature>
<sequence>QVSSRGLLLAAGTKNSSWFSLTPSVSWSPEACVTVYCVRSDGELISDTVAVPTDQPNQASLEWSSPQARPGEQVALTVTAAEARFQVGVVVMGTHGDSPLADVGMNAKQRCSLRMLTNAMLQKQAQAEGPDGMVSKKPPLIRSLNVWGLLGFKFSSSGSEEGDFLTIETSWRRWMEDAETLLWIDSDVSENIWTSDKMSVPDGFTALRAVALVMSDNLGLGFTPVPQQLSVTKDFSLALNVPSCLIRGEEIVLEVHVINHLERQMEVILLLAESETFQFVLANRADASVVNAQKLTLGSHVSAVALFPVRPVALGPMDITVDAVSAEASDSLVWSVFVKPGGVEQSFSKTLFLELPPSNHSISRSVSFSSPPHVVAGSRRTFVAYAGDILALSISHLDSLVQRPLGCGEQNMIHFAPSIYVLLYLDKSTQDNQELRSQAVAYLKEGYLRQLSYQREDGSFSAFGARDPSGSTWLTAFVLRCFLQAQAYMMVSQSVLTRAVTWLLEHQGPRGDFGEVGRVIHTEMQAGLDDAPAALTAFVLIALLEDESYAVRYTGNVSLAQRYLEDKVSGGGLSNYSMCLAAYALALANSPQAGRALDELRRRADLIDGVMMWSSSAGPPSPDWPPRSAQVEMTAYVLLAFYRLGNLVEGIGLMKWLSEQRNHLGSFGTTQDTIVALQALAYYAAFSGAKAIDLGLSVSTPTSPLVSQLHINSTNFLAYQSQEVGLTLPAGNIQSPTVQQVNLRCASSSPDHQIDAAQDVNLNIYMEGRGFVIFQVLSEVRRSTRTCIFIPKLVSESVSRARFQLNIFYNLDSRAFMQSLHDAAEEEAFSLDVAVTLEADQNHMLLSICTRLQESQVVRQTGMVMVEAGLLSGFRLSPGALPPGSPLRNVEAQEDKVTLYLDSVNRTEVCIRLPLLRAHKVARVQDAVVQVYDYYEPSEPGFQSALPVVCWDHMSPVSLSLSLTARRATRAYNSDTLRNSDSCFFCGVGCDGCRPG</sequence>
<evidence type="ECO:0000259" key="5">
    <source>
        <dbReference type="SMART" id="SM01361"/>
    </source>
</evidence>
<keyword evidence="2" id="KW-0882">Thioester bond</keyword>
<feature type="domain" description="Alpha-macroglobulin receptor-binding" evidence="5">
    <location>
        <begin position="861"/>
        <end position="945"/>
    </location>
</feature>
<protein>
    <submittedName>
        <fullName evidence="6">(spotted green pufferfish) hypothetical protein</fullName>
    </submittedName>
</protein>
<evidence type="ECO:0000256" key="3">
    <source>
        <dbReference type="ARBA" id="ARBA00023157"/>
    </source>
</evidence>
<evidence type="ECO:0000313" key="6">
    <source>
        <dbReference type="EMBL" id="CAG09867.1"/>
    </source>
</evidence>
<dbReference type="SUPFAM" id="SSF48239">
    <property type="entry name" value="Terpenoid cyclases/Protein prenyltransferases"/>
    <property type="match status" value="1"/>
</dbReference>
<dbReference type="Pfam" id="PF00207">
    <property type="entry name" value="A2M"/>
    <property type="match status" value="1"/>
</dbReference>
<dbReference type="InterPro" id="IPR019742">
    <property type="entry name" value="MacrogloblnA2_CS"/>
</dbReference>
<dbReference type="SMART" id="SM01360">
    <property type="entry name" value="A2M"/>
    <property type="match status" value="1"/>
</dbReference>
<keyword evidence="3" id="KW-1015">Disulfide bond</keyword>
<dbReference type="AlphaFoldDB" id="Q4RP15"/>
<feature type="domain" description="Alpha-2-macroglobulin" evidence="4">
    <location>
        <begin position="180"/>
        <end position="271"/>
    </location>
</feature>
<evidence type="ECO:0000259" key="4">
    <source>
        <dbReference type="SMART" id="SM01360"/>
    </source>
</evidence>
<dbReference type="InterPro" id="IPR008930">
    <property type="entry name" value="Terpenoid_cyclase/PrenylTrfase"/>
</dbReference>
<dbReference type="Gene3D" id="2.60.120.1540">
    <property type="match status" value="1"/>
</dbReference>
<dbReference type="PANTHER" id="PTHR11412">
    <property type="entry name" value="MACROGLOBULIN / COMPLEMENT"/>
    <property type="match status" value="1"/>
</dbReference>
<gene>
    <name evidence="6" type="ORF">GSTENG00031319001</name>
</gene>
<reference evidence="6" key="2">
    <citation type="submission" date="2004-02" db="EMBL/GenBank/DDBJ databases">
        <authorList>
            <consortium name="Genoscope"/>
            <consortium name="Whitehead Institute Centre for Genome Research"/>
        </authorList>
    </citation>
    <scope>NUCLEOTIDE SEQUENCE</scope>
</reference>
<dbReference type="OrthoDB" id="9998011at2759"/>
<keyword evidence="1" id="KW-0732">Signal</keyword>
<dbReference type="InterPro" id="IPR036595">
    <property type="entry name" value="A-macroglobulin_rcpt-bd_sf"/>
</dbReference>
<dbReference type="SMART" id="SM01419">
    <property type="entry name" value="Thiol-ester_cl"/>
    <property type="match status" value="1"/>
</dbReference>
<feature type="non-terminal residue" evidence="6">
    <location>
        <position position="996"/>
    </location>
</feature>
<dbReference type="Pfam" id="PF07703">
    <property type="entry name" value="A2M_BRD"/>
    <property type="match status" value="1"/>
</dbReference>
<dbReference type="Gene3D" id="1.50.10.20">
    <property type="match status" value="1"/>
</dbReference>
<proteinExistence type="predicted"/>
<dbReference type="Pfam" id="PF07677">
    <property type="entry name" value="A2M_recep"/>
    <property type="match status" value="1"/>
</dbReference>
<dbReference type="EMBL" id="CAAE01015009">
    <property type="protein sequence ID" value="CAG09867.1"/>
    <property type="molecule type" value="Genomic_DNA"/>
</dbReference>
<dbReference type="Gene3D" id="2.60.40.10">
    <property type="entry name" value="Immunoglobulins"/>
    <property type="match status" value="1"/>
</dbReference>
<evidence type="ECO:0000256" key="1">
    <source>
        <dbReference type="ARBA" id="ARBA00022729"/>
    </source>
</evidence>
<dbReference type="InterPro" id="IPR011626">
    <property type="entry name" value="Alpha-macroglobulin_TED"/>
</dbReference>
<dbReference type="InterPro" id="IPR011625">
    <property type="entry name" value="A2M_N_BRD"/>
</dbReference>
<dbReference type="GO" id="GO:0004866">
    <property type="term" value="F:endopeptidase inhibitor activity"/>
    <property type="evidence" value="ECO:0007669"/>
    <property type="project" value="InterPro"/>
</dbReference>